<evidence type="ECO:0000313" key="1">
    <source>
        <dbReference type="EMBL" id="SOD13932.1"/>
    </source>
</evidence>
<reference evidence="2" key="1">
    <citation type="submission" date="2017-09" db="EMBL/GenBank/DDBJ databases">
        <authorList>
            <person name="Varghese N."/>
            <person name="Submissions S."/>
        </authorList>
    </citation>
    <scope>NUCLEOTIDE SEQUENCE [LARGE SCALE GENOMIC DNA]</scope>
    <source>
        <strain evidence="2">CGMCC 1.12803</strain>
    </source>
</reference>
<keyword evidence="2" id="KW-1185">Reference proteome</keyword>
<protein>
    <submittedName>
        <fullName evidence="1">Uncharacterized protein</fullName>
    </submittedName>
</protein>
<evidence type="ECO:0000313" key="2">
    <source>
        <dbReference type="Proteomes" id="UP000219281"/>
    </source>
</evidence>
<dbReference type="EMBL" id="OCMT01000002">
    <property type="protein sequence ID" value="SOD13932.1"/>
    <property type="molecule type" value="Genomic_DNA"/>
</dbReference>
<proteinExistence type="predicted"/>
<sequence>MFLNYFLKSIMETSIVKFCFGNKVFYFERCNVEIFLGLKGVENDGNYEIASYSNLVLAF</sequence>
<organism evidence="1 2">
    <name type="scientific">Pedobacter xixiisoli</name>
    <dbReference type="NCBI Taxonomy" id="1476464"/>
    <lineage>
        <taxon>Bacteria</taxon>
        <taxon>Pseudomonadati</taxon>
        <taxon>Bacteroidota</taxon>
        <taxon>Sphingobacteriia</taxon>
        <taxon>Sphingobacteriales</taxon>
        <taxon>Sphingobacteriaceae</taxon>
        <taxon>Pedobacter</taxon>
    </lineage>
</organism>
<gene>
    <name evidence="1" type="ORF">SAMN06297358_1315</name>
</gene>
<accession>A0A285ZWB0</accession>
<name>A0A285ZWB0_9SPHI</name>
<dbReference type="AlphaFoldDB" id="A0A285ZWB0"/>
<dbReference type="Proteomes" id="UP000219281">
    <property type="component" value="Unassembled WGS sequence"/>
</dbReference>